<accession>A0ABX7S5E2</accession>
<dbReference type="NCBIfam" id="NF033546">
    <property type="entry name" value="transpos_IS21"/>
    <property type="match status" value="1"/>
</dbReference>
<dbReference type="SUPFAM" id="SSF53098">
    <property type="entry name" value="Ribonuclease H-like"/>
    <property type="match status" value="1"/>
</dbReference>
<dbReference type="InterPro" id="IPR036397">
    <property type="entry name" value="RNaseH_sf"/>
</dbReference>
<comment type="similarity">
    <text evidence="1">Belongs to the transposase IS21/IS408/IS1162 family.</text>
</comment>
<dbReference type="RefSeq" id="WP_207566089.1">
    <property type="nucleotide sequence ID" value="NZ_CP071446.1"/>
</dbReference>
<dbReference type="InterPro" id="IPR054353">
    <property type="entry name" value="IstA-like_C"/>
</dbReference>
<evidence type="ECO:0000313" key="4">
    <source>
        <dbReference type="Proteomes" id="UP000671862"/>
    </source>
</evidence>
<organism evidence="3 4">
    <name type="scientific">Thermosipho ferrireducens</name>
    <dbReference type="NCBI Taxonomy" id="2571116"/>
    <lineage>
        <taxon>Bacteria</taxon>
        <taxon>Thermotogati</taxon>
        <taxon>Thermotogota</taxon>
        <taxon>Thermotogae</taxon>
        <taxon>Thermotogales</taxon>
        <taxon>Fervidobacteriaceae</taxon>
        <taxon>Thermosipho</taxon>
    </lineage>
</organism>
<dbReference type="InterPro" id="IPR012337">
    <property type="entry name" value="RNaseH-like_sf"/>
</dbReference>
<dbReference type="Pfam" id="PF22483">
    <property type="entry name" value="Mu-transpos_C_2"/>
    <property type="match status" value="1"/>
</dbReference>
<dbReference type="Proteomes" id="UP000671862">
    <property type="component" value="Chromosome"/>
</dbReference>
<evidence type="ECO:0000313" key="3">
    <source>
        <dbReference type="EMBL" id="QTA37364.1"/>
    </source>
</evidence>
<dbReference type="PROSITE" id="PS50994">
    <property type="entry name" value="INTEGRASE"/>
    <property type="match status" value="1"/>
</dbReference>
<dbReference type="EMBL" id="CP071446">
    <property type="protein sequence ID" value="QTA37364.1"/>
    <property type="molecule type" value="Genomic_DNA"/>
</dbReference>
<protein>
    <submittedName>
        <fullName evidence="3">IS21 family transposase</fullName>
    </submittedName>
</protein>
<feature type="domain" description="Integrase catalytic" evidence="2">
    <location>
        <begin position="114"/>
        <end position="287"/>
    </location>
</feature>
<name>A0ABX7S5E2_9BACT</name>
<proteinExistence type="inferred from homology"/>
<dbReference type="PANTHER" id="PTHR35004:SF6">
    <property type="entry name" value="TRANSPOSASE"/>
    <property type="match status" value="1"/>
</dbReference>
<evidence type="ECO:0000259" key="2">
    <source>
        <dbReference type="PROSITE" id="PS50994"/>
    </source>
</evidence>
<evidence type="ECO:0000256" key="1">
    <source>
        <dbReference type="ARBA" id="ARBA00009277"/>
    </source>
</evidence>
<dbReference type="InterPro" id="IPR001584">
    <property type="entry name" value="Integrase_cat-core"/>
</dbReference>
<dbReference type="Pfam" id="PF00665">
    <property type="entry name" value="rve"/>
    <property type="match status" value="1"/>
</dbReference>
<reference evidence="3 4" key="1">
    <citation type="submission" date="2021-03" db="EMBL/GenBank/DDBJ databases">
        <title>Thermosipho ferrireducens sp.nov., an anaerobic thermophilic iron-reducing bacterium isolated from a deep-sea hydrothermal sulfide deposits.</title>
        <authorList>
            <person name="Zeng X."/>
            <person name="Chen Y."/>
            <person name="Shao Z."/>
        </authorList>
    </citation>
    <scope>NUCLEOTIDE SEQUENCE [LARGE SCALE GENOMIC DNA]</scope>
    <source>
        <strain evidence="3 4">JL129W03</strain>
    </source>
</reference>
<dbReference type="PANTHER" id="PTHR35004">
    <property type="entry name" value="TRANSPOSASE RV3428C-RELATED"/>
    <property type="match status" value="1"/>
</dbReference>
<dbReference type="Gene3D" id="3.30.420.10">
    <property type="entry name" value="Ribonuclease H-like superfamily/Ribonuclease H"/>
    <property type="match status" value="1"/>
</dbReference>
<sequence length="404" mass="47691">MEKIKQHLQMLRGMNLKPNFSELARIYGIDRRTVKKYWEGYQGKPKTRNKPSKLDKYFGKIAMLMSIKGITIRAAYERLRDEEGDVIGTYSNFRKYVKRKGLRAEKKSKGYPRFETLPGIQAQVDWKENMRLHSKSGEEFVVNVFNYKLGYSRYCYFEYRQSKTQQDIFECLINAFKATGGVPQEILFDNMKSVVDITENGRKINNKMKAFAKDFGFKIKLCKPKHSYTKGKVESANKFLNWLLAYNYAFESEEELKDIIRRINKKVNTRINQATNVPPLLLFQKEKEYLFPLPKRHIIESYVDYSVKVKVQKDSLIYYKGNKYSVPPEYIGKIVNLKINENYIYVYYITELIAVHEITGKKINYLNNHYMALMRKHIKSGEELKEVCENNLKNLDKFLQEGNV</sequence>
<gene>
    <name evidence="3" type="primary">istA</name>
    <name evidence="3" type="ORF">JYK00_06375</name>
</gene>
<keyword evidence="4" id="KW-1185">Reference proteome</keyword>